<evidence type="ECO:0000256" key="1">
    <source>
        <dbReference type="SAM" id="MobiDB-lite"/>
    </source>
</evidence>
<dbReference type="PANTHER" id="PTHR33033">
    <property type="entry name" value="POLYNUCLEOTIDYL TRANSFERASE, RIBONUCLEASE H-LIKE SUPERFAMILY PROTEIN-RELATED"/>
    <property type="match status" value="1"/>
</dbReference>
<dbReference type="EMBL" id="KE133191">
    <property type="protein sequence ID" value="EOY20433.1"/>
    <property type="molecule type" value="Genomic_DNA"/>
</dbReference>
<dbReference type="Gramene" id="EOY20433">
    <property type="protein sequence ID" value="EOY20433"/>
    <property type="gene ID" value="TCM_046027"/>
</dbReference>
<dbReference type="HOGENOM" id="CLU_2113399_0_0_1"/>
<gene>
    <name evidence="3" type="ORF">TCM_046027</name>
</gene>
<proteinExistence type="predicted"/>
<reference evidence="3 4" key="1">
    <citation type="journal article" date="2013" name="Genome Biol.">
        <title>The genome sequence of the most widely cultivated cacao type and its use to identify candidate genes regulating pod color.</title>
        <authorList>
            <person name="Motamayor J.C."/>
            <person name="Mockaitis K."/>
            <person name="Schmutz J."/>
            <person name="Haiminen N."/>
            <person name="Iii D.L."/>
            <person name="Cornejo O."/>
            <person name="Findley S.D."/>
            <person name="Zheng P."/>
            <person name="Utro F."/>
            <person name="Royaert S."/>
            <person name="Saski C."/>
            <person name="Jenkins J."/>
            <person name="Podicheti R."/>
            <person name="Zhao M."/>
            <person name="Scheffler B.E."/>
            <person name="Stack J.C."/>
            <person name="Feltus F.A."/>
            <person name="Mustiga G.M."/>
            <person name="Amores F."/>
            <person name="Phillips W."/>
            <person name="Marelli J.P."/>
            <person name="May G.D."/>
            <person name="Shapiro H."/>
            <person name="Ma J."/>
            <person name="Bustamante C.D."/>
            <person name="Schnell R.J."/>
            <person name="Main D."/>
            <person name="Gilbert D."/>
            <person name="Parida L."/>
            <person name="Kuhn D.N."/>
        </authorList>
    </citation>
    <scope>NUCLEOTIDE SEQUENCE [LARGE SCALE GENOMIC DNA]</scope>
    <source>
        <strain evidence="4">cv. Matina 1-6</strain>
    </source>
</reference>
<sequence>MDMVRESAGIKATSSKKKSKDNCVWVKPPNSSLKFNIDSVARGCPGPSGIGGALRDHNGCAKIHFAKPLGKYDSNMAKFLALKRSFFLFVASSWSANVLFILSLLNQTHLILLNG</sequence>
<organism evidence="3 4">
    <name type="scientific">Theobroma cacao</name>
    <name type="common">Cacao</name>
    <name type="synonym">Cocoa</name>
    <dbReference type="NCBI Taxonomy" id="3641"/>
    <lineage>
        <taxon>Eukaryota</taxon>
        <taxon>Viridiplantae</taxon>
        <taxon>Streptophyta</taxon>
        <taxon>Embryophyta</taxon>
        <taxon>Tracheophyta</taxon>
        <taxon>Spermatophyta</taxon>
        <taxon>Magnoliopsida</taxon>
        <taxon>eudicotyledons</taxon>
        <taxon>Gunneridae</taxon>
        <taxon>Pentapetalae</taxon>
        <taxon>rosids</taxon>
        <taxon>malvids</taxon>
        <taxon>Malvales</taxon>
        <taxon>Malvaceae</taxon>
        <taxon>Byttnerioideae</taxon>
        <taxon>Theobroma</taxon>
    </lineage>
</organism>
<keyword evidence="4" id="KW-1185">Reference proteome</keyword>
<dbReference type="Proteomes" id="UP000026915">
    <property type="component" value="Unassembled WGS sequence"/>
</dbReference>
<keyword evidence="2" id="KW-0472">Membrane</keyword>
<feature type="region of interest" description="Disordered" evidence="1">
    <location>
        <begin position="1"/>
        <end position="21"/>
    </location>
</feature>
<dbReference type="PANTHER" id="PTHR33033:SF109">
    <property type="entry name" value="PROTEIN, PUTATIVE-RELATED"/>
    <property type="match status" value="1"/>
</dbReference>
<dbReference type="InParanoid" id="S1RTY9"/>
<keyword evidence="2" id="KW-1133">Transmembrane helix</keyword>
<keyword evidence="2" id="KW-0812">Transmembrane</keyword>
<dbReference type="InterPro" id="IPR044730">
    <property type="entry name" value="RNase_H-like_dom_plant"/>
</dbReference>
<evidence type="ECO:0000256" key="2">
    <source>
        <dbReference type="SAM" id="Phobius"/>
    </source>
</evidence>
<protein>
    <recommendedName>
        <fullName evidence="5">RNase H type-1 domain-containing protein</fullName>
    </recommendedName>
</protein>
<name>S1RTY9_THECC</name>
<evidence type="ECO:0008006" key="5">
    <source>
        <dbReference type="Google" id="ProtNLM"/>
    </source>
</evidence>
<evidence type="ECO:0000313" key="3">
    <source>
        <dbReference type="EMBL" id="EOY20433.1"/>
    </source>
</evidence>
<dbReference type="AlphaFoldDB" id="S1RTY9"/>
<dbReference type="CDD" id="cd06222">
    <property type="entry name" value="RNase_H_like"/>
    <property type="match status" value="1"/>
</dbReference>
<evidence type="ECO:0000313" key="4">
    <source>
        <dbReference type="Proteomes" id="UP000026915"/>
    </source>
</evidence>
<feature type="transmembrane region" description="Helical" evidence="2">
    <location>
        <begin position="86"/>
        <end position="105"/>
    </location>
</feature>
<accession>S1RTY9</accession>